<sequence length="141" mass="17000">MIVLEILFDMMERYIDDKKEKDIDEIYLDISSGHNIYISAMIEASRHFAVLTKLMHWIHEERQPRIYLTFSDPITGRTAESYELHIQPQSYTAFFSSPINKKEACDHNFSFYIKFTKNRRMIRMVTTKFCKKSRYARREKL</sequence>
<dbReference type="Proteomes" id="UP001322744">
    <property type="component" value="Chromosome"/>
</dbReference>
<accession>A0ABZ0TZV1</accession>
<dbReference type="SUPFAM" id="SSF160980">
    <property type="entry name" value="SSO1389-like"/>
    <property type="match status" value="1"/>
</dbReference>
<gene>
    <name evidence="1" type="ORF">SOJ16_002674</name>
</gene>
<dbReference type="Gene3D" id="3.40.50.10640">
    <property type="entry name" value="SSO1389-like"/>
    <property type="match status" value="1"/>
</dbReference>
<proteinExistence type="predicted"/>
<protein>
    <submittedName>
        <fullName evidence="1">TM1812 family CRISPR-associated protein</fullName>
    </submittedName>
</protein>
<dbReference type="EMBL" id="CP139957">
    <property type="protein sequence ID" value="WPX08764.1"/>
    <property type="molecule type" value="Genomic_DNA"/>
</dbReference>
<dbReference type="RefSeq" id="WP_235375126.1">
    <property type="nucleotide sequence ID" value="NZ_CP139957.1"/>
</dbReference>
<reference evidence="1 2" key="1">
    <citation type="submission" date="2023-12" db="EMBL/GenBank/DDBJ databases">
        <authorList>
            <person name="Manesh M.J.H."/>
            <person name="Bing R.G."/>
            <person name="Willard D.J."/>
            <person name="Kelly R.M."/>
        </authorList>
    </citation>
    <scope>NUCLEOTIDE SEQUENCE [LARGE SCALE GENOMIC DNA]</scope>
    <source>
        <strain evidence="1 2">DSM 8977</strain>
    </source>
</reference>
<evidence type="ECO:0000313" key="1">
    <source>
        <dbReference type="EMBL" id="WPX08764.1"/>
    </source>
</evidence>
<organism evidence="1 2">
    <name type="scientific">Anaerocellum danielii</name>
    <dbReference type="NCBI Taxonomy" id="1387557"/>
    <lineage>
        <taxon>Bacteria</taxon>
        <taxon>Bacillati</taxon>
        <taxon>Bacillota</taxon>
        <taxon>Bacillota incertae sedis</taxon>
        <taxon>Caldicellulosiruptorales</taxon>
        <taxon>Caldicellulosiruptoraceae</taxon>
        <taxon>Anaerocellum</taxon>
    </lineage>
</organism>
<keyword evidence="2" id="KW-1185">Reference proteome</keyword>
<name>A0ABZ0TZV1_9FIRM</name>
<evidence type="ECO:0000313" key="2">
    <source>
        <dbReference type="Proteomes" id="UP001322744"/>
    </source>
</evidence>